<dbReference type="GO" id="GO:0003700">
    <property type="term" value="F:DNA-binding transcription factor activity"/>
    <property type="evidence" value="ECO:0007669"/>
    <property type="project" value="InterPro"/>
</dbReference>
<organism evidence="5 6">
    <name type="scientific">Skermanella aerolata</name>
    <dbReference type="NCBI Taxonomy" id="393310"/>
    <lineage>
        <taxon>Bacteria</taxon>
        <taxon>Pseudomonadati</taxon>
        <taxon>Pseudomonadota</taxon>
        <taxon>Alphaproteobacteria</taxon>
        <taxon>Rhodospirillales</taxon>
        <taxon>Azospirillaceae</taxon>
        <taxon>Skermanella</taxon>
    </lineage>
</organism>
<dbReference type="AlphaFoldDB" id="A0A512DPS3"/>
<dbReference type="PANTHER" id="PTHR43537:SF50">
    <property type="entry name" value="TRANSCRIPTIONAL REGULATORY PROTEIN"/>
    <property type="match status" value="1"/>
</dbReference>
<dbReference type="RefSeq" id="WP_044433381.1">
    <property type="nucleotide sequence ID" value="NZ_BJYZ01000011.1"/>
</dbReference>
<evidence type="ECO:0000313" key="6">
    <source>
        <dbReference type="Proteomes" id="UP000321523"/>
    </source>
</evidence>
<dbReference type="EMBL" id="BJYZ01000011">
    <property type="protein sequence ID" value="GEO38469.1"/>
    <property type="molecule type" value="Genomic_DNA"/>
</dbReference>
<dbReference type="PANTHER" id="PTHR43537">
    <property type="entry name" value="TRANSCRIPTIONAL REGULATOR, GNTR FAMILY"/>
    <property type="match status" value="1"/>
</dbReference>
<dbReference type="InterPro" id="IPR036388">
    <property type="entry name" value="WH-like_DNA-bd_sf"/>
</dbReference>
<dbReference type="SMART" id="SM00895">
    <property type="entry name" value="FCD"/>
    <property type="match status" value="1"/>
</dbReference>
<comment type="caution">
    <text evidence="5">The sequence shown here is derived from an EMBL/GenBank/DDBJ whole genome shotgun (WGS) entry which is preliminary data.</text>
</comment>
<dbReference type="Proteomes" id="UP000321523">
    <property type="component" value="Unassembled WGS sequence"/>
</dbReference>
<dbReference type="CDD" id="cd07377">
    <property type="entry name" value="WHTH_GntR"/>
    <property type="match status" value="1"/>
</dbReference>
<gene>
    <name evidence="5" type="ORF">SAE02_26170</name>
</gene>
<proteinExistence type="predicted"/>
<dbReference type="Pfam" id="PF00392">
    <property type="entry name" value="GntR"/>
    <property type="match status" value="1"/>
</dbReference>
<dbReference type="PRINTS" id="PR00035">
    <property type="entry name" value="HTHGNTR"/>
</dbReference>
<evidence type="ECO:0000256" key="1">
    <source>
        <dbReference type="ARBA" id="ARBA00023015"/>
    </source>
</evidence>
<dbReference type="Gene3D" id="1.20.120.530">
    <property type="entry name" value="GntR ligand-binding domain-like"/>
    <property type="match status" value="1"/>
</dbReference>
<evidence type="ECO:0000259" key="4">
    <source>
        <dbReference type="PROSITE" id="PS50949"/>
    </source>
</evidence>
<name>A0A512DPS3_9PROT</name>
<keyword evidence="6" id="KW-1185">Reference proteome</keyword>
<evidence type="ECO:0000256" key="2">
    <source>
        <dbReference type="ARBA" id="ARBA00023125"/>
    </source>
</evidence>
<sequence>MKADVTAAEALDVTPVVAEDIRIDRPTLHDVVVIRVRDMIIEGTLAAGSRIHEGQLGQQLGISRTPLREALKVLAREGLVDLVQGKGALVRKLTHKDVKDMLVVLSAMEDLAGKLACENASDSDIREVRRLHDAMMGYYAVRNRLPYYKLNQEIHSAFIRITGNEALSMVHTQLQARLKRIRFIGNEKPEHWDAAVADHEEMIAALEARDGPRLSRALSNHLAETWLRVADSI</sequence>
<evidence type="ECO:0000313" key="5">
    <source>
        <dbReference type="EMBL" id="GEO38469.1"/>
    </source>
</evidence>
<dbReference type="InterPro" id="IPR011711">
    <property type="entry name" value="GntR_C"/>
</dbReference>
<dbReference type="Gene3D" id="1.10.10.10">
    <property type="entry name" value="Winged helix-like DNA-binding domain superfamily/Winged helix DNA-binding domain"/>
    <property type="match status" value="1"/>
</dbReference>
<dbReference type="Pfam" id="PF07729">
    <property type="entry name" value="FCD"/>
    <property type="match status" value="1"/>
</dbReference>
<keyword evidence="1" id="KW-0805">Transcription regulation</keyword>
<dbReference type="InterPro" id="IPR000524">
    <property type="entry name" value="Tscrpt_reg_HTH_GntR"/>
</dbReference>
<dbReference type="SMART" id="SM00345">
    <property type="entry name" value="HTH_GNTR"/>
    <property type="match status" value="1"/>
</dbReference>
<protein>
    <submittedName>
        <fullName evidence="5">GntR family transcriptional regulator</fullName>
    </submittedName>
</protein>
<feature type="domain" description="HTH gntR-type" evidence="4">
    <location>
        <begin position="26"/>
        <end position="93"/>
    </location>
</feature>
<dbReference type="SUPFAM" id="SSF48008">
    <property type="entry name" value="GntR ligand-binding domain-like"/>
    <property type="match status" value="1"/>
</dbReference>
<dbReference type="InterPro" id="IPR008920">
    <property type="entry name" value="TF_FadR/GntR_C"/>
</dbReference>
<dbReference type="SUPFAM" id="SSF46785">
    <property type="entry name" value="Winged helix' DNA-binding domain"/>
    <property type="match status" value="1"/>
</dbReference>
<dbReference type="GO" id="GO:0003677">
    <property type="term" value="F:DNA binding"/>
    <property type="evidence" value="ECO:0007669"/>
    <property type="project" value="UniProtKB-KW"/>
</dbReference>
<evidence type="ECO:0000256" key="3">
    <source>
        <dbReference type="ARBA" id="ARBA00023163"/>
    </source>
</evidence>
<accession>A0A512DPS3</accession>
<keyword evidence="3" id="KW-0804">Transcription</keyword>
<keyword evidence="2" id="KW-0238">DNA-binding</keyword>
<dbReference type="OrthoDB" id="9812290at2"/>
<reference evidence="5 6" key="1">
    <citation type="submission" date="2019-07" db="EMBL/GenBank/DDBJ databases">
        <title>Whole genome shotgun sequence of Skermanella aerolata NBRC 106429.</title>
        <authorList>
            <person name="Hosoyama A."/>
            <person name="Uohara A."/>
            <person name="Ohji S."/>
            <person name="Ichikawa N."/>
        </authorList>
    </citation>
    <scope>NUCLEOTIDE SEQUENCE [LARGE SCALE GENOMIC DNA]</scope>
    <source>
        <strain evidence="5 6">NBRC 106429</strain>
    </source>
</reference>
<dbReference type="InterPro" id="IPR036390">
    <property type="entry name" value="WH_DNA-bd_sf"/>
</dbReference>
<dbReference type="PROSITE" id="PS50949">
    <property type="entry name" value="HTH_GNTR"/>
    <property type="match status" value="1"/>
</dbReference>